<comment type="caution">
    <text evidence="11">The sequence shown here is derived from an EMBL/GenBank/DDBJ whole genome shotgun (WGS) entry which is preliminary data.</text>
</comment>
<gene>
    <name evidence="11" type="ORF">C2S53_006772</name>
</gene>
<dbReference type="AlphaFoldDB" id="A0AAD4JCR1"/>
<dbReference type="GO" id="GO:0008270">
    <property type="term" value="F:zinc ion binding"/>
    <property type="evidence" value="ECO:0007669"/>
    <property type="project" value="UniProtKB-KW"/>
</dbReference>
<dbReference type="EMBL" id="SDAM02000091">
    <property type="protein sequence ID" value="KAH6831006.1"/>
    <property type="molecule type" value="Genomic_DNA"/>
</dbReference>
<dbReference type="InterPro" id="IPR013087">
    <property type="entry name" value="Znf_C2H2_type"/>
</dbReference>
<evidence type="ECO:0000256" key="2">
    <source>
        <dbReference type="ARBA" id="ARBA00022723"/>
    </source>
</evidence>
<dbReference type="PROSITE" id="PS50157">
    <property type="entry name" value="ZINC_FINGER_C2H2_2"/>
    <property type="match status" value="1"/>
</dbReference>
<comment type="subcellular location">
    <subcellularLocation>
        <location evidence="1">Nucleus</location>
    </subcellularLocation>
</comment>
<dbReference type="SMART" id="SM00355">
    <property type="entry name" value="ZnF_C2H2"/>
    <property type="match status" value="1"/>
</dbReference>
<dbReference type="Pfam" id="PF13912">
    <property type="entry name" value="zf-C2H2_6"/>
    <property type="match status" value="1"/>
</dbReference>
<keyword evidence="2" id="KW-0479">Metal-binding</keyword>
<reference evidence="11 12" key="1">
    <citation type="journal article" date="2021" name="Nat. Commun.">
        <title>Incipient diploidization of the medicinal plant Perilla within 10,000 years.</title>
        <authorList>
            <person name="Zhang Y."/>
            <person name="Shen Q."/>
            <person name="Leng L."/>
            <person name="Zhang D."/>
            <person name="Chen S."/>
            <person name="Shi Y."/>
            <person name="Ning Z."/>
            <person name="Chen S."/>
        </authorList>
    </citation>
    <scope>NUCLEOTIDE SEQUENCE [LARGE SCALE GENOMIC DNA]</scope>
    <source>
        <strain evidence="12">cv. PC099</strain>
    </source>
</reference>
<dbReference type="InterPro" id="IPR036236">
    <property type="entry name" value="Znf_C2H2_sf"/>
</dbReference>
<evidence type="ECO:0000313" key="12">
    <source>
        <dbReference type="Proteomes" id="UP001190926"/>
    </source>
</evidence>
<evidence type="ECO:0000313" key="11">
    <source>
        <dbReference type="EMBL" id="KAH6831006.1"/>
    </source>
</evidence>
<organism evidence="11 12">
    <name type="scientific">Perilla frutescens var. hirtella</name>
    <name type="common">Perilla citriodora</name>
    <name type="synonym">Perilla setoyensis</name>
    <dbReference type="NCBI Taxonomy" id="608512"/>
    <lineage>
        <taxon>Eukaryota</taxon>
        <taxon>Viridiplantae</taxon>
        <taxon>Streptophyta</taxon>
        <taxon>Embryophyta</taxon>
        <taxon>Tracheophyta</taxon>
        <taxon>Spermatophyta</taxon>
        <taxon>Magnoliopsida</taxon>
        <taxon>eudicotyledons</taxon>
        <taxon>Gunneridae</taxon>
        <taxon>Pentapetalae</taxon>
        <taxon>asterids</taxon>
        <taxon>lamiids</taxon>
        <taxon>Lamiales</taxon>
        <taxon>Lamiaceae</taxon>
        <taxon>Nepetoideae</taxon>
        <taxon>Elsholtzieae</taxon>
        <taxon>Perilla</taxon>
    </lineage>
</organism>
<dbReference type="SUPFAM" id="SSF57667">
    <property type="entry name" value="beta-beta-alpha zinc fingers"/>
    <property type="match status" value="1"/>
</dbReference>
<dbReference type="PANTHER" id="PTHR45801">
    <property type="entry name" value="OS07G0101800 PROTEIN"/>
    <property type="match status" value="1"/>
</dbReference>
<keyword evidence="4" id="KW-0862">Zinc</keyword>
<keyword evidence="12" id="KW-1185">Reference proteome</keyword>
<evidence type="ECO:0000256" key="4">
    <source>
        <dbReference type="ARBA" id="ARBA00022833"/>
    </source>
</evidence>
<evidence type="ECO:0000256" key="9">
    <source>
        <dbReference type="SAM" id="MobiDB-lite"/>
    </source>
</evidence>
<evidence type="ECO:0000259" key="10">
    <source>
        <dbReference type="PROSITE" id="PS50157"/>
    </source>
</evidence>
<evidence type="ECO:0000256" key="5">
    <source>
        <dbReference type="ARBA" id="ARBA00023015"/>
    </source>
</evidence>
<feature type="domain" description="C2H2-type" evidence="10">
    <location>
        <begin position="37"/>
        <end position="64"/>
    </location>
</feature>
<keyword evidence="5" id="KW-0805">Transcription regulation</keyword>
<keyword evidence="7" id="KW-0539">Nucleus</keyword>
<name>A0AAD4JCR1_PERFH</name>
<evidence type="ECO:0000256" key="6">
    <source>
        <dbReference type="ARBA" id="ARBA00023163"/>
    </source>
</evidence>
<sequence>MWNNNNNHDDEDSWEVRAFEEDTTGNLLGCTWPPRSYTCTFCRREFRSAQALGGHMNVHRRDRARLHEIPPTPAASSVARPPSSAILIPTGQEFVANGLCLIYPLPNPNSIIFPNPPPIDYSSPIPHFATTKPTETTTNSVVSSLCHSTNTEPSASYSNGGATHGENTRDSAVEEELDLELRLGRRPPPPSS</sequence>
<keyword evidence="3 8" id="KW-0863">Zinc-finger</keyword>
<dbReference type="GO" id="GO:0005634">
    <property type="term" value="C:nucleus"/>
    <property type="evidence" value="ECO:0007669"/>
    <property type="project" value="UniProtKB-SubCell"/>
</dbReference>
<protein>
    <recommendedName>
        <fullName evidence="10">C2H2-type domain-containing protein</fullName>
    </recommendedName>
</protein>
<evidence type="ECO:0000256" key="3">
    <source>
        <dbReference type="ARBA" id="ARBA00022771"/>
    </source>
</evidence>
<accession>A0AAD4JCR1</accession>
<dbReference type="Gene3D" id="3.30.160.60">
    <property type="entry name" value="Classic Zinc Finger"/>
    <property type="match status" value="1"/>
</dbReference>
<dbReference type="InterPro" id="IPR052426">
    <property type="entry name" value="Plant_dev_regulator"/>
</dbReference>
<feature type="compositionally biased region" description="Polar residues" evidence="9">
    <location>
        <begin position="131"/>
        <end position="161"/>
    </location>
</feature>
<dbReference type="PROSITE" id="PS00028">
    <property type="entry name" value="ZINC_FINGER_C2H2_1"/>
    <property type="match status" value="1"/>
</dbReference>
<dbReference type="Proteomes" id="UP001190926">
    <property type="component" value="Unassembled WGS sequence"/>
</dbReference>
<evidence type="ECO:0000256" key="7">
    <source>
        <dbReference type="ARBA" id="ARBA00023242"/>
    </source>
</evidence>
<evidence type="ECO:0000256" key="8">
    <source>
        <dbReference type="PROSITE-ProRule" id="PRU00042"/>
    </source>
</evidence>
<dbReference type="PANTHER" id="PTHR45801:SF5">
    <property type="entry name" value="OS05G0286100 PROTEIN"/>
    <property type="match status" value="1"/>
</dbReference>
<feature type="region of interest" description="Disordered" evidence="9">
    <location>
        <begin position="126"/>
        <end position="192"/>
    </location>
</feature>
<proteinExistence type="predicted"/>
<keyword evidence="6" id="KW-0804">Transcription</keyword>
<evidence type="ECO:0000256" key="1">
    <source>
        <dbReference type="ARBA" id="ARBA00004123"/>
    </source>
</evidence>